<name>Q4SY60_TETNG</name>
<proteinExistence type="predicted"/>
<comment type="caution">
    <text evidence="1">The sequence shown here is derived from an EMBL/GenBank/DDBJ whole genome shotgun (WGS) entry which is preliminary data.</text>
</comment>
<reference evidence="1" key="1">
    <citation type="journal article" date="2004" name="Nature">
        <title>Genome duplication in the teleost fish Tetraodon nigroviridis reveals the early vertebrate proto-karyotype.</title>
        <authorList>
            <person name="Jaillon O."/>
            <person name="Aury J.-M."/>
            <person name="Brunet F."/>
            <person name="Petit J.-L."/>
            <person name="Stange-Thomann N."/>
            <person name="Mauceli E."/>
            <person name="Bouneau L."/>
            <person name="Fischer C."/>
            <person name="Ozouf-Costaz C."/>
            <person name="Bernot A."/>
            <person name="Nicaud S."/>
            <person name="Jaffe D."/>
            <person name="Fisher S."/>
            <person name="Lutfalla G."/>
            <person name="Dossat C."/>
            <person name="Segurens B."/>
            <person name="Dasilva C."/>
            <person name="Salanoubat M."/>
            <person name="Levy M."/>
            <person name="Boudet N."/>
            <person name="Castellano S."/>
            <person name="Anthouard V."/>
            <person name="Jubin C."/>
            <person name="Castelli V."/>
            <person name="Katinka M."/>
            <person name="Vacherie B."/>
            <person name="Biemont C."/>
            <person name="Skalli Z."/>
            <person name="Cattolico L."/>
            <person name="Poulain J."/>
            <person name="De Berardinis V."/>
            <person name="Cruaud C."/>
            <person name="Duprat S."/>
            <person name="Brottier P."/>
            <person name="Coutanceau J.-P."/>
            <person name="Gouzy J."/>
            <person name="Parra G."/>
            <person name="Lardier G."/>
            <person name="Chapple C."/>
            <person name="McKernan K.J."/>
            <person name="McEwan P."/>
            <person name="Bosak S."/>
            <person name="Kellis M."/>
            <person name="Volff J.-N."/>
            <person name="Guigo R."/>
            <person name="Zody M.C."/>
            <person name="Mesirov J."/>
            <person name="Lindblad-Toh K."/>
            <person name="Birren B."/>
            <person name="Nusbaum C."/>
            <person name="Kahn D."/>
            <person name="Robinson-Rechavi M."/>
            <person name="Laudet V."/>
            <person name="Schachter V."/>
            <person name="Quetier F."/>
            <person name="Saurin W."/>
            <person name="Scarpelli C."/>
            <person name="Wincker P."/>
            <person name="Lander E.S."/>
            <person name="Weissenbach J."/>
            <person name="Roest Crollius H."/>
        </authorList>
    </citation>
    <scope>NUCLEOTIDE SEQUENCE [LARGE SCALE GENOMIC DNA]</scope>
</reference>
<reference evidence="1" key="2">
    <citation type="submission" date="2004-02" db="EMBL/GenBank/DDBJ databases">
        <authorList>
            <consortium name="Genoscope"/>
            <consortium name="Whitehead Institute Centre for Genome Research"/>
        </authorList>
    </citation>
    <scope>NUCLEOTIDE SEQUENCE</scope>
</reference>
<evidence type="ECO:0000313" key="1">
    <source>
        <dbReference type="EMBL" id="CAF94422.1"/>
    </source>
</evidence>
<sequence>MRGTMLHSLADALKQLGVSAFNRRGRLPLHAPQSNVCSPPPL</sequence>
<accession>Q4SY60</accession>
<dbReference type="EMBL" id="CAAE01012170">
    <property type="protein sequence ID" value="CAF94422.1"/>
    <property type="molecule type" value="Genomic_DNA"/>
</dbReference>
<protein>
    <submittedName>
        <fullName evidence="1">(spotted green pufferfish) hypothetical protein</fullName>
    </submittedName>
</protein>
<dbReference type="AlphaFoldDB" id="Q4SY60"/>
<dbReference type="KEGG" id="tng:GSTEN00010490G001"/>
<gene>
    <name evidence="1" type="ORF">GSTENG00010490001</name>
</gene>
<organism evidence="1">
    <name type="scientific">Tetraodon nigroviridis</name>
    <name type="common">Spotted green pufferfish</name>
    <name type="synonym">Chelonodon nigroviridis</name>
    <dbReference type="NCBI Taxonomy" id="99883"/>
    <lineage>
        <taxon>Eukaryota</taxon>
        <taxon>Metazoa</taxon>
        <taxon>Chordata</taxon>
        <taxon>Craniata</taxon>
        <taxon>Vertebrata</taxon>
        <taxon>Euteleostomi</taxon>
        <taxon>Actinopterygii</taxon>
        <taxon>Neopterygii</taxon>
        <taxon>Teleostei</taxon>
        <taxon>Neoteleostei</taxon>
        <taxon>Acanthomorphata</taxon>
        <taxon>Eupercaria</taxon>
        <taxon>Tetraodontiformes</taxon>
        <taxon>Tetradontoidea</taxon>
        <taxon>Tetraodontidae</taxon>
        <taxon>Tetraodon</taxon>
    </lineage>
</organism>